<protein>
    <submittedName>
        <fullName evidence="1">Uncharacterized protein</fullName>
    </submittedName>
</protein>
<accession>A0ACC2N903</accession>
<dbReference type="Proteomes" id="UP001239111">
    <property type="component" value="Chromosome 4"/>
</dbReference>
<evidence type="ECO:0000313" key="2">
    <source>
        <dbReference type="Proteomes" id="UP001239111"/>
    </source>
</evidence>
<evidence type="ECO:0000313" key="1">
    <source>
        <dbReference type="EMBL" id="KAJ8667166.1"/>
    </source>
</evidence>
<comment type="caution">
    <text evidence="1">The sequence shown here is derived from an EMBL/GenBank/DDBJ whole genome shotgun (WGS) entry which is preliminary data.</text>
</comment>
<keyword evidence="2" id="KW-1185">Reference proteome</keyword>
<gene>
    <name evidence="1" type="ORF">QAD02_008828</name>
</gene>
<organism evidence="1 2">
    <name type="scientific">Eretmocerus hayati</name>
    <dbReference type="NCBI Taxonomy" id="131215"/>
    <lineage>
        <taxon>Eukaryota</taxon>
        <taxon>Metazoa</taxon>
        <taxon>Ecdysozoa</taxon>
        <taxon>Arthropoda</taxon>
        <taxon>Hexapoda</taxon>
        <taxon>Insecta</taxon>
        <taxon>Pterygota</taxon>
        <taxon>Neoptera</taxon>
        <taxon>Endopterygota</taxon>
        <taxon>Hymenoptera</taxon>
        <taxon>Apocrita</taxon>
        <taxon>Proctotrupomorpha</taxon>
        <taxon>Chalcidoidea</taxon>
        <taxon>Aphelinidae</taxon>
        <taxon>Aphelininae</taxon>
        <taxon>Eretmocerus</taxon>
    </lineage>
</organism>
<dbReference type="EMBL" id="CM056744">
    <property type="protein sequence ID" value="KAJ8667166.1"/>
    <property type="molecule type" value="Genomic_DNA"/>
</dbReference>
<reference evidence="1" key="1">
    <citation type="submission" date="2023-04" db="EMBL/GenBank/DDBJ databases">
        <title>A chromosome-level genome assembly of the parasitoid wasp Eretmocerus hayati.</title>
        <authorList>
            <person name="Zhong Y."/>
            <person name="Liu S."/>
            <person name="Liu Y."/>
        </authorList>
    </citation>
    <scope>NUCLEOTIDE SEQUENCE</scope>
    <source>
        <strain evidence="1">ZJU_SS_LIU_2023</strain>
    </source>
</reference>
<proteinExistence type="predicted"/>
<name>A0ACC2N903_9HYME</name>
<sequence length="169" mass="19991">MGDEDKRTIWCGNLHESVSEEILYELFLQGGPVQKVSIPKDRDGKQKTFGFVTYKHECSVPYALDLFDGTTLFNRQVHMKSRNNNLENSHQQQFRMQPMQPRNHDQYQPHYDQRRQVFHNELQLGQQVLLGSVSTAGHNSRPDTFDRNSKSHKNSSYRPNRHEDKRRHR</sequence>